<dbReference type="AlphaFoldDB" id="A0A9W9AZ80"/>
<evidence type="ECO:0000313" key="1">
    <source>
        <dbReference type="EMBL" id="KAJ4493492.1"/>
    </source>
</evidence>
<protein>
    <submittedName>
        <fullName evidence="1">Uncharacterized protein</fullName>
    </submittedName>
</protein>
<sequence>MDEFLTHIADPSQGSMLLGHIEMHSSYRRQPTPIVYGENQSHAKWSYEIGVTSQPFRPHLFGIVVDIKSSAKDLGDGVNEYPTIVLGYPNEQHDMVSGNYYNQLLSLREQMYKDVEETNLSSCDIRTWTPLDSDTIDLQLSDRCVVAGLQSDFQSEPAKRFALASTVLSKGWHPGYIQVGAFIEAVVELRRIDNLMKTPLTMYYNVIAHQITVHAHDVDFTSLPSGMHI</sequence>
<proteinExistence type="predicted"/>
<organism evidence="1 2">
    <name type="scientific">Lentinula lateritia</name>
    <dbReference type="NCBI Taxonomy" id="40482"/>
    <lineage>
        <taxon>Eukaryota</taxon>
        <taxon>Fungi</taxon>
        <taxon>Dikarya</taxon>
        <taxon>Basidiomycota</taxon>
        <taxon>Agaricomycotina</taxon>
        <taxon>Agaricomycetes</taxon>
        <taxon>Agaricomycetidae</taxon>
        <taxon>Agaricales</taxon>
        <taxon>Marasmiineae</taxon>
        <taxon>Omphalotaceae</taxon>
        <taxon>Lentinula</taxon>
    </lineage>
</organism>
<dbReference type="EMBL" id="JANVFS010000003">
    <property type="protein sequence ID" value="KAJ4493492.1"/>
    <property type="molecule type" value="Genomic_DNA"/>
</dbReference>
<evidence type="ECO:0000313" key="2">
    <source>
        <dbReference type="Proteomes" id="UP001150238"/>
    </source>
</evidence>
<reference evidence="1" key="2">
    <citation type="journal article" date="2023" name="Proc. Natl. Acad. Sci. U.S.A.">
        <title>A global phylogenomic analysis of the shiitake genus Lentinula.</title>
        <authorList>
            <person name="Sierra-Patev S."/>
            <person name="Min B."/>
            <person name="Naranjo-Ortiz M."/>
            <person name="Looney B."/>
            <person name="Konkel Z."/>
            <person name="Slot J.C."/>
            <person name="Sakamoto Y."/>
            <person name="Steenwyk J.L."/>
            <person name="Rokas A."/>
            <person name="Carro J."/>
            <person name="Camarero S."/>
            <person name="Ferreira P."/>
            <person name="Molpeceres G."/>
            <person name="Ruiz-Duenas F.J."/>
            <person name="Serrano A."/>
            <person name="Henrissat B."/>
            <person name="Drula E."/>
            <person name="Hughes K.W."/>
            <person name="Mata J.L."/>
            <person name="Ishikawa N.K."/>
            <person name="Vargas-Isla R."/>
            <person name="Ushijima S."/>
            <person name="Smith C.A."/>
            <person name="Donoghue J."/>
            <person name="Ahrendt S."/>
            <person name="Andreopoulos W."/>
            <person name="He G."/>
            <person name="LaButti K."/>
            <person name="Lipzen A."/>
            <person name="Ng V."/>
            <person name="Riley R."/>
            <person name="Sandor L."/>
            <person name="Barry K."/>
            <person name="Martinez A.T."/>
            <person name="Xiao Y."/>
            <person name="Gibbons J.G."/>
            <person name="Terashima K."/>
            <person name="Grigoriev I.V."/>
            <person name="Hibbett D."/>
        </authorList>
    </citation>
    <scope>NUCLEOTIDE SEQUENCE</scope>
    <source>
        <strain evidence="1">Sp2 HRB7682 ss15</strain>
    </source>
</reference>
<gene>
    <name evidence="1" type="ORF">C8J55DRAFT_554929</name>
</gene>
<accession>A0A9W9AZ80</accession>
<comment type="caution">
    <text evidence="1">The sequence shown here is derived from an EMBL/GenBank/DDBJ whole genome shotgun (WGS) entry which is preliminary data.</text>
</comment>
<reference evidence="1" key="1">
    <citation type="submission" date="2022-08" db="EMBL/GenBank/DDBJ databases">
        <authorList>
            <consortium name="DOE Joint Genome Institute"/>
            <person name="Min B."/>
            <person name="Riley R."/>
            <person name="Sierra-Patev S."/>
            <person name="Naranjo-Ortiz M."/>
            <person name="Looney B."/>
            <person name="Konkel Z."/>
            <person name="Slot J.C."/>
            <person name="Sakamoto Y."/>
            <person name="Steenwyk J.L."/>
            <person name="Rokas A."/>
            <person name="Carro J."/>
            <person name="Camarero S."/>
            <person name="Ferreira P."/>
            <person name="Molpeceres G."/>
            <person name="Ruiz-Duenas F.J."/>
            <person name="Serrano A."/>
            <person name="Henrissat B."/>
            <person name="Drula E."/>
            <person name="Hughes K.W."/>
            <person name="Mata J.L."/>
            <person name="Ishikawa N.K."/>
            <person name="Vargas-Isla R."/>
            <person name="Ushijima S."/>
            <person name="Smith C.A."/>
            <person name="Ahrendt S."/>
            <person name="Andreopoulos W."/>
            <person name="He G."/>
            <person name="Labutti K."/>
            <person name="Lipzen A."/>
            <person name="Ng V."/>
            <person name="Sandor L."/>
            <person name="Barry K."/>
            <person name="Martinez A.T."/>
            <person name="Xiao Y."/>
            <person name="Gibbons J.G."/>
            <person name="Terashima K."/>
            <person name="Hibbett D.S."/>
            <person name="Grigoriev I.V."/>
        </authorList>
    </citation>
    <scope>NUCLEOTIDE SEQUENCE</scope>
    <source>
        <strain evidence="1">Sp2 HRB7682 ss15</strain>
    </source>
</reference>
<dbReference type="Proteomes" id="UP001150238">
    <property type="component" value="Unassembled WGS sequence"/>
</dbReference>
<name>A0A9W9AZ80_9AGAR</name>